<dbReference type="CDD" id="cd00077">
    <property type="entry name" value="HDc"/>
    <property type="match status" value="1"/>
</dbReference>
<evidence type="ECO:0000259" key="2">
    <source>
        <dbReference type="PROSITE" id="PS51832"/>
    </source>
</evidence>
<dbReference type="Pfam" id="PF13487">
    <property type="entry name" value="HD_5"/>
    <property type="match status" value="1"/>
</dbReference>
<dbReference type="Gene3D" id="3.30.450.40">
    <property type="match status" value="1"/>
</dbReference>
<dbReference type="SMART" id="SM00471">
    <property type="entry name" value="HDc"/>
    <property type="match status" value="1"/>
</dbReference>
<dbReference type="AlphaFoldDB" id="A0A437QZ07"/>
<dbReference type="EMBL" id="SADE01000001">
    <property type="protein sequence ID" value="RVU39729.1"/>
    <property type="molecule type" value="Genomic_DNA"/>
</dbReference>
<evidence type="ECO:0000313" key="4">
    <source>
        <dbReference type="Proteomes" id="UP000287447"/>
    </source>
</evidence>
<dbReference type="Proteomes" id="UP000287447">
    <property type="component" value="Unassembled WGS sequence"/>
</dbReference>
<protein>
    <submittedName>
        <fullName evidence="3">GAF domain-containing protein</fullName>
    </submittedName>
</protein>
<dbReference type="InterPro" id="IPR029016">
    <property type="entry name" value="GAF-like_dom_sf"/>
</dbReference>
<feature type="region of interest" description="Disordered" evidence="1">
    <location>
        <begin position="1"/>
        <end position="24"/>
    </location>
</feature>
<dbReference type="PANTHER" id="PTHR43155:SF2">
    <property type="entry name" value="CYCLIC DI-GMP PHOSPHODIESTERASE PA4108"/>
    <property type="match status" value="1"/>
</dbReference>
<dbReference type="InterPro" id="IPR003607">
    <property type="entry name" value="HD/PDEase_dom"/>
</dbReference>
<proteinExistence type="predicted"/>
<reference evidence="4" key="1">
    <citation type="submission" date="2019-01" db="EMBL/GenBank/DDBJ databases">
        <title>Gri0909 isolated from a small marine red alga.</title>
        <authorList>
            <person name="Kim J."/>
            <person name="Jeong S.E."/>
            <person name="Jeon C.O."/>
        </authorList>
    </citation>
    <scope>NUCLEOTIDE SEQUENCE [LARGE SCALE GENOMIC DNA]</scope>
    <source>
        <strain evidence="4">Gri0909</strain>
    </source>
</reference>
<dbReference type="SMART" id="SM00065">
    <property type="entry name" value="GAF"/>
    <property type="match status" value="1"/>
</dbReference>
<dbReference type="SUPFAM" id="SSF55781">
    <property type="entry name" value="GAF domain-like"/>
    <property type="match status" value="1"/>
</dbReference>
<name>A0A437QZ07_9PROT</name>
<keyword evidence="4" id="KW-1185">Reference proteome</keyword>
<dbReference type="SUPFAM" id="SSF109604">
    <property type="entry name" value="HD-domain/PDEase-like"/>
    <property type="match status" value="2"/>
</dbReference>
<sequence length="596" mass="67108">MLSPERDPYGLQAKAERRSSGVFGGRREGDRVIRRLIELGIALSAERNTDRLLEMILLEAKQIYNSDGGTLYLTTEDETGLAFKIMRNDTLQVALGGTTGKEIPFPPVPLVREDGSKNTNNVASNVWHQRQAVNIVDAYEAEDYDFSGTKKFDESTGYRSKSFLTVPMINTSEEVIGVLQLINARDATGKTVSFDRKLQPLIEALTSQAAVALENSMLINEQRRLWDSLIEMLASSIDDKSPYTGGHCQRVPVITKMLVDAACKSTEGIYSDFDLTEEEWYELHVAAWLHDCGKVTTPEYVVDKASKLETIYNRINEIRTRFEVLRRDAEIECLKAQLAGKDKAEAEAQFDAACTRLAEEFKFVAQANVGGEFMDDDALAKLNEIAQQTWMRHFDKTLGLSPAEETFLKHKMPSTPGLEPLLGDLPEHEVGKYNRGELYNLSIRRGTLTSEERETINDHIVVTIKMLEQLPFPKNMRRIPEYAGGHHEKMDGTGYPRGLTKSEMSVPARVMAIADIFEALTAADRPYKKAKTISESLRIMSFMVKDQHIDADLFDLFLRSGVWRKYADQFLEPQQIDDVDIEDYLPAPDLLSAVDA</sequence>
<feature type="domain" description="HD-GYP" evidence="2">
    <location>
        <begin position="368"/>
        <end position="573"/>
    </location>
</feature>
<dbReference type="InterPro" id="IPR003018">
    <property type="entry name" value="GAF"/>
</dbReference>
<dbReference type="InterPro" id="IPR037522">
    <property type="entry name" value="HD_GYP_dom"/>
</dbReference>
<dbReference type="Pfam" id="PF01590">
    <property type="entry name" value="GAF"/>
    <property type="match status" value="1"/>
</dbReference>
<evidence type="ECO:0000256" key="1">
    <source>
        <dbReference type="SAM" id="MobiDB-lite"/>
    </source>
</evidence>
<dbReference type="PROSITE" id="PS51832">
    <property type="entry name" value="HD_GYP"/>
    <property type="match status" value="1"/>
</dbReference>
<gene>
    <name evidence="3" type="ORF">EOI86_03175</name>
</gene>
<dbReference type="Gene3D" id="1.10.3210.10">
    <property type="entry name" value="Hypothetical protein af1432"/>
    <property type="match status" value="2"/>
</dbReference>
<dbReference type="OrthoDB" id="9802066at2"/>
<dbReference type="GO" id="GO:0008081">
    <property type="term" value="F:phosphoric diester hydrolase activity"/>
    <property type="evidence" value="ECO:0007669"/>
    <property type="project" value="UniProtKB-ARBA"/>
</dbReference>
<dbReference type="PANTHER" id="PTHR43155">
    <property type="entry name" value="CYCLIC DI-GMP PHOSPHODIESTERASE PA4108-RELATED"/>
    <property type="match status" value="1"/>
</dbReference>
<evidence type="ECO:0000313" key="3">
    <source>
        <dbReference type="EMBL" id="RVU39729.1"/>
    </source>
</evidence>
<accession>A0A437QZ07</accession>
<comment type="caution">
    <text evidence="3">The sequence shown here is derived from an EMBL/GenBank/DDBJ whole genome shotgun (WGS) entry which is preliminary data.</text>
</comment>
<organism evidence="3 4">
    <name type="scientific">Hwanghaeella grinnelliae</name>
    <dbReference type="NCBI Taxonomy" id="2500179"/>
    <lineage>
        <taxon>Bacteria</taxon>
        <taxon>Pseudomonadati</taxon>
        <taxon>Pseudomonadota</taxon>
        <taxon>Alphaproteobacteria</taxon>
        <taxon>Rhodospirillales</taxon>
        <taxon>Rhodospirillaceae</taxon>
        <taxon>Hwanghaeella</taxon>
    </lineage>
</organism>